<keyword evidence="4 8" id="KW-0560">Oxidoreductase</keyword>
<dbReference type="InterPro" id="IPR024084">
    <property type="entry name" value="IsoPropMal-DH-like_dom"/>
</dbReference>
<dbReference type="RefSeq" id="WP_093796503.1">
    <property type="nucleotide sequence ID" value="NZ_CP155571.1"/>
</dbReference>
<evidence type="ECO:0000256" key="5">
    <source>
        <dbReference type="ARBA" id="ARBA00023027"/>
    </source>
</evidence>
<dbReference type="Proteomes" id="UP000216052">
    <property type="component" value="Chromosome"/>
</dbReference>
<dbReference type="Pfam" id="PF00180">
    <property type="entry name" value="Iso_dh"/>
    <property type="match status" value="1"/>
</dbReference>
<dbReference type="InterPro" id="IPR050501">
    <property type="entry name" value="ICDH/IPMDH"/>
</dbReference>
<keyword evidence="6" id="KW-0464">Manganese</keyword>
<evidence type="ECO:0000256" key="3">
    <source>
        <dbReference type="ARBA" id="ARBA00022723"/>
    </source>
</evidence>
<evidence type="ECO:0000256" key="4">
    <source>
        <dbReference type="ARBA" id="ARBA00023002"/>
    </source>
</evidence>
<dbReference type="PROSITE" id="PS00470">
    <property type="entry name" value="IDH_IMDH"/>
    <property type="match status" value="1"/>
</dbReference>
<dbReference type="InterPro" id="IPR019818">
    <property type="entry name" value="IsoCit/isopropylmalate_DH_CS"/>
</dbReference>
<reference evidence="8" key="1">
    <citation type="submission" date="2024-05" db="EMBL/GenBank/DDBJ databases">
        <title>Isolation and characterization of Sporomusa carbonis sp. nov., a carboxydotrophic hydrogenogen in the genus of Sporomusa isolated from a charcoal burning pile.</title>
        <authorList>
            <person name="Boeer T."/>
            <person name="Rosenbaum F."/>
            <person name="Eysell L."/>
            <person name="Mueller V."/>
            <person name="Daniel R."/>
            <person name="Poehlein A."/>
        </authorList>
    </citation>
    <scope>NUCLEOTIDE SEQUENCE [LARGE SCALE GENOMIC DNA]</scope>
    <source>
        <strain evidence="8">DSM 3132</strain>
    </source>
</reference>
<protein>
    <submittedName>
        <fullName evidence="8">Homoisocitrate dehydrogenase</fullName>
        <ecNumber evidence="8">1.1.1.87</ecNumber>
    </submittedName>
</protein>
<evidence type="ECO:0000256" key="2">
    <source>
        <dbReference type="ARBA" id="ARBA00001946"/>
    </source>
</evidence>
<dbReference type="PANTHER" id="PTHR43275">
    <property type="entry name" value="D-MALATE DEHYDROGENASE [DECARBOXYLATING]"/>
    <property type="match status" value="1"/>
</dbReference>
<evidence type="ECO:0000259" key="7">
    <source>
        <dbReference type="SMART" id="SM01329"/>
    </source>
</evidence>
<evidence type="ECO:0000256" key="6">
    <source>
        <dbReference type="ARBA" id="ARBA00023211"/>
    </source>
</evidence>
<comment type="cofactor">
    <cofactor evidence="2">
        <name>Mg(2+)</name>
        <dbReference type="ChEBI" id="CHEBI:18420"/>
    </cofactor>
</comment>
<dbReference type="Gene3D" id="3.40.718.10">
    <property type="entry name" value="Isopropylmalate Dehydrogenase"/>
    <property type="match status" value="1"/>
</dbReference>
<name>A0ABZ3J1G5_SPOA4</name>
<dbReference type="SMART" id="SM01329">
    <property type="entry name" value="Iso_dh"/>
    <property type="match status" value="1"/>
</dbReference>
<dbReference type="SUPFAM" id="SSF53659">
    <property type="entry name" value="Isocitrate/Isopropylmalate dehydrogenase-like"/>
    <property type="match status" value="1"/>
</dbReference>
<keyword evidence="9" id="KW-1185">Reference proteome</keyword>
<dbReference type="GO" id="GO:0047046">
    <property type="term" value="F:homoisocitrate dehydrogenase activity"/>
    <property type="evidence" value="ECO:0007669"/>
    <property type="project" value="UniProtKB-EC"/>
</dbReference>
<organism evidence="8 9">
    <name type="scientific">Sporomusa acidovorans (strain ATCC 49682 / DSM 3132 / Mol)</name>
    <dbReference type="NCBI Taxonomy" id="1123286"/>
    <lineage>
        <taxon>Bacteria</taxon>
        <taxon>Bacillati</taxon>
        <taxon>Bacillota</taxon>
        <taxon>Negativicutes</taxon>
        <taxon>Selenomonadales</taxon>
        <taxon>Sporomusaceae</taxon>
        <taxon>Sporomusa</taxon>
    </lineage>
</organism>
<evidence type="ECO:0000256" key="1">
    <source>
        <dbReference type="ARBA" id="ARBA00001936"/>
    </source>
</evidence>
<dbReference type="EC" id="1.1.1.87" evidence="8"/>
<accession>A0ABZ3J1G5</accession>
<keyword evidence="3" id="KW-0479">Metal-binding</keyword>
<evidence type="ECO:0000313" key="8">
    <source>
        <dbReference type="EMBL" id="XFO72182.1"/>
    </source>
</evidence>
<sequence length="358" mass="39285">MKTYKLGVLYGDGIGPEIVKSTVDVFVAAENHVGNVKFDYVELPMGWEGIKKYNDPVPEITKKELKACDGWLFGPHDSAAYPPEHLAKLNPSGEMRHYFDLYSNVRPNKAIPGAKSLVGNDVDMVIFRENTEGFYPDRNMYKGIGEFMASPDVAIVAGLFTKKAAERIAHSAFRLAMKRRKKVTIVHKANVIKLGYGLFRDTCREVGKLYPEVQVDDYHIDAMTAHLVRRAKDFDVIVTTNMFGDILSDLVGELTGSLGLAPSINTNDHQAMAQAAHGSAPDIAGKNISNPVGMLLSGVMLLDWMAERHNDPALEKMARIAENAIMKTLANGICTPDLGGSASTTGFTESIVERVKQL</sequence>
<feature type="domain" description="Isopropylmalate dehydrogenase-like" evidence="7">
    <location>
        <begin position="5"/>
        <end position="351"/>
    </location>
</feature>
<gene>
    <name evidence="8" type="primary">hicd_1</name>
    <name evidence="8" type="ORF">SPACI_022280</name>
</gene>
<proteinExistence type="predicted"/>
<evidence type="ECO:0000313" key="9">
    <source>
        <dbReference type="Proteomes" id="UP000216052"/>
    </source>
</evidence>
<dbReference type="PANTHER" id="PTHR43275:SF1">
    <property type="entry name" value="D-MALATE DEHYDROGENASE [DECARBOXYLATING]"/>
    <property type="match status" value="1"/>
</dbReference>
<keyword evidence="5" id="KW-0520">NAD</keyword>
<dbReference type="EMBL" id="CP155571">
    <property type="protein sequence ID" value="XFO72182.1"/>
    <property type="molecule type" value="Genomic_DNA"/>
</dbReference>
<comment type="cofactor">
    <cofactor evidence="1">
        <name>Mn(2+)</name>
        <dbReference type="ChEBI" id="CHEBI:29035"/>
    </cofactor>
</comment>